<evidence type="ECO:0000313" key="3">
    <source>
        <dbReference type="Proteomes" id="UP000249340"/>
    </source>
</evidence>
<evidence type="ECO:0000259" key="1">
    <source>
        <dbReference type="Pfam" id="PF13546"/>
    </source>
</evidence>
<reference evidence="3" key="1">
    <citation type="submission" date="2018-07" db="EMBL/GenBank/DDBJ databases">
        <title>Streptacidiphilus bronchialis DSM 106435 chromosome.</title>
        <authorList>
            <person name="Batra D."/>
            <person name="Gulvik C.A."/>
        </authorList>
    </citation>
    <scope>NUCLEOTIDE SEQUENCE [LARGE SCALE GENOMIC DNA]</scope>
    <source>
        <strain evidence="3">DSM 106435</strain>
    </source>
</reference>
<proteinExistence type="predicted"/>
<dbReference type="PANTHER" id="PTHR33627:SF1">
    <property type="entry name" value="TRANSPOSASE"/>
    <property type="match status" value="1"/>
</dbReference>
<dbReference type="KEGG" id="stri:C7M71_014780"/>
<dbReference type="EMBL" id="CP031264">
    <property type="protein sequence ID" value="AXI78506.1"/>
    <property type="molecule type" value="Genomic_DNA"/>
</dbReference>
<protein>
    <submittedName>
        <fullName evidence="2">Transposase</fullName>
    </submittedName>
</protein>
<dbReference type="Proteomes" id="UP000249340">
    <property type="component" value="Chromosome"/>
</dbReference>
<feature type="domain" description="Transposase IS701-like DDE" evidence="1">
    <location>
        <begin position="36"/>
        <end position="248"/>
    </location>
</feature>
<evidence type="ECO:0000313" key="2">
    <source>
        <dbReference type="EMBL" id="AXI78506.1"/>
    </source>
</evidence>
<sequence length="407" mass="43866">MSGLALHTGDALEESRTPAFDHASHDVLLPEFCSVLFASLPRSDQRHKGAQYVRGLLEAQGRKSIRNIATVVGGQAAEQSLHHFITSSTWDWNPVRQALAQHLARIAPPQAWVVRPMVIPKAGDHSVGVDRRFIPALGQVLNAQQAVGVWAASEELSCPVNWRLHLPETWLDDEPRRSQALIPDEADAETLGDCAVEVVLGLPARWGLPNRPVVLDARDTDALRTIRRLRAGRVPLLARISGSLPLALAGPVAHGRMAEPAPAYQLMAAARDLRRPVVWSAHTGGGVRTSLVAAVRVRVPAQSARAVAGVRGGEWLLLGVSVPGRQRTTELWLTDLVDVQPAALLRLGRLIDRVDLDCARIADRVGIRDFAGRSFSGWHRHITLASAAHAVAALSGGGVDGRLGRAS</sequence>
<organism evidence="2 3">
    <name type="scientific">Peterkaempfera bronchialis</name>
    <dbReference type="NCBI Taxonomy" id="2126346"/>
    <lineage>
        <taxon>Bacteria</taxon>
        <taxon>Bacillati</taxon>
        <taxon>Actinomycetota</taxon>
        <taxon>Actinomycetes</taxon>
        <taxon>Kitasatosporales</taxon>
        <taxon>Streptomycetaceae</taxon>
        <taxon>Peterkaempfera</taxon>
    </lineage>
</organism>
<dbReference type="RefSeq" id="WP_111488738.1">
    <property type="nucleotide sequence ID" value="NZ_CP031264.1"/>
</dbReference>
<accession>A0A345SXQ1</accession>
<dbReference type="OrthoDB" id="3657225at2"/>
<dbReference type="AlphaFoldDB" id="A0A345SXQ1"/>
<dbReference type="InterPro" id="IPR039365">
    <property type="entry name" value="IS701-like"/>
</dbReference>
<dbReference type="InterPro" id="IPR038721">
    <property type="entry name" value="IS701-like_DDE_dom"/>
</dbReference>
<keyword evidence="3" id="KW-1185">Reference proteome</keyword>
<dbReference type="PANTHER" id="PTHR33627">
    <property type="entry name" value="TRANSPOSASE"/>
    <property type="match status" value="1"/>
</dbReference>
<name>A0A345SXQ1_9ACTN</name>
<gene>
    <name evidence="2" type="ORF">C7M71_014780</name>
</gene>
<dbReference type="Pfam" id="PF13546">
    <property type="entry name" value="DDE_5"/>
    <property type="match status" value="1"/>
</dbReference>